<protein>
    <submittedName>
        <fullName evidence="1">Uncharacterized protein</fullName>
    </submittedName>
</protein>
<organism evidence="1 2">
    <name type="scientific">Fistulifera solaris</name>
    <name type="common">Oleaginous diatom</name>
    <dbReference type="NCBI Taxonomy" id="1519565"/>
    <lineage>
        <taxon>Eukaryota</taxon>
        <taxon>Sar</taxon>
        <taxon>Stramenopiles</taxon>
        <taxon>Ochrophyta</taxon>
        <taxon>Bacillariophyta</taxon>
        <taxon>Bacillariophyceae</taxon>
        <taxon>Bacillariophycidae</taxon>
        <taxon>Naviculales</taxon>
        <taxon>Naviculaceae</taxon>
        <taxon>Fistulifera</taxon>
    </lineage>
</organism>
<dbReference type="Pfam" id="PF12796">
    <property type="entry name" value="Ank_2"/>
    <property type="match status" value="1"/>
</dbReference>
<dbReference type="PANTHER" id="PTHR24121:SF23">
    <property type="entry name" value="NO MECHANORECEPTOR POTENTIAL C, ISOFORM H"/>
    <property type="match status" value="1"/>
</dbReference>
<evidence type="ECO:0000313" key="2">
    <source>
        <dbReference type="Proteomes" id="UP000198406"/>
    </source>
</evidence>
<comment type="caution">
    <text evidence="1">The sequence shown here is derived from an EMBL/GenBank/DDBJ whole genome shotgun (WGS) entry which is preliminary data.</text>
</comment>
<accession>A0A1Z5JQM4</accession>
<dbReference type="InParanoid" id="A0A1Z5JQM4"/>
<dbReference type="SUPFAM" id="SSF48403">
    <property type="entry name" value="Ankyrin repeat"/>
    <property type="match status" value="2"/>
</dbReference>
<dbReference type="Gene3D" id="1.25.40.20">
    <property type="entry name" value="Ankyrin repeat-containing domain"/>
    <property type="match status" value="3"/>
</dbReference>
<keyword evidence="2" id="KW-1185">Reference proteome</keyword>
<gene>
    <name evidence="1" type="ORF">FisN_3Hh357</name>
</gene>
<dbReference type="PANTHER" id="PTHR24121">
    <property type="entry name" value="NO MECHANORECEPTOR POTENTIAL C, ISOFORM D-RELATED"/>
    <property type="match status" value="1"/>
</dbReference>
<name>A0A1Z5JQM4_FISSO</name>
<dbReference type="InterPro" id="IPR036770">
    <property type="entry name" value="Ankyrin_rpt-contain_sf"/>
</dbReference>
<dbReference type="InterPro" id="IPR002110">
    <property type="entry name" value="Ankyrin_rpt"/>
</dbReference>
<sequence length="548" mass="59511">MFPDCDFDVAFRVSSDADVNSFQQSMEQISLQESSLSSDPYGGSSTSSLGENKKVKYRASAIDLLPLLNESQWLEVKRQLSRLQKYGSLQDISRVLTKRDDSEGESILHIAAWKAPPGLFHIMVSILPEVDRTTCLSLEDKDGNTPFHLLCANLSGDCVDFSIVKDTLMRDIGILSKPNSYGDTCLHLLIASDAFSMTQTVECKDVSAIEELSENVFTKVGTEALSSCKNMKGLNLLHIAIANQVHRGVLSQLLRLAPACAMDADNRGMIPLHYIAGAPLIAASFIEELIKAYPDSISQQDKNGDTPLHLQLVSSTQRQNANDDQNLIDVTEFLLGEKEELEHGDKSVSSPMLTQNKEGLTPLHVCALFGVPSVLTKILLESSLVNESDSLKTDDGSCALHLACRSEQVSEMVDFIQFLSSKTGACSIVDNEGRTPLVVAVQNSDVSVDVVKVLCRAYPESLTTSRNGMIALHHALNMGPDANAGVVKALLKAAPKTIDVAWNGNSVLTEALKCGVPKSVTKVLMERLNSKVAKKSKRKKRASSTTTS</sequence>
<evidence type="ECO:0000313" key="1">
    <source>
        <dbReference type="EMBL" id="GAX16162.1"/>
    </source>
</evidence>
<dbReference type="Proteomes" id="UP000198406">
    <property type="component" value="Unassembled WGS sequence"/>
</dbReference>
<dbReference type="OrthoDB" id="45539at2759"/>
<dbReference type="SMART" id="SM00248">
    <property type="entry name" value="ANK"/>
    <property type="match status" value="11"/>
</dbReference>
<dbReference type="AlphaFoldDB" id="A0A1Z5JQM4"/>
<reference evidence="1 2" key="1">
    <citation type="journal article" date="2015" name="Plant Cell">
        <title>Oil accumulation by the oleaginous diatom Fistulifera solaris as revealed by the genome and transcriptome.</title>
        <authorList>
            <person name="Tanaka T."/>
            <person name="Maeda Y."/>
            <person name="Veluchamy A."/>
            <person name="Tanaka M."/>
            <person name="Abida H."/>
            <person name="Marechal E."/>
            <person name="Bowler C."/>
            <person name="Muto M."/>
            <person name="Sunaga Y."/>
            <person name="Tanaka M."/>
            <person name="Yoshino T."/>
            <person name="Taniguchi T."/>
            <person name="Fukuda Y."/>
            <person name="Nemoto M."/>
            <person name="Matsumoto M."/>
            <person name="Wong P.S."/>
            <person name="Aburatani S."/>
            <person name="Fujibuchi W."/>
        </authorList>
    </citation>
    <scope>NUCLEOTIDE SEQUENCE [LARGE SCALE GENOMIC DNA]</scope>
    <source>
        <strain evidence="1 2">JPCC DA0580</strain>
    </source>
</reference>
<proteinExistence type="predicted"/>
<dbReference type="EMBL" id="BDSP01000102">
    <property type="protein sequence ID" value="GAX16162.1"/>
    <property type="molecule type" value="Genomic_DNA"/>
</dbReference>